<feature type="domain" description="Granulins" evidence="6">
    <location>
        <begin position="321"/>
        <end position="334"/>
    </location>
</feature>
<evidence type="ECO:0000256" key="4">
    <source>
        <dbReference type="ARBA" id="ARBA00023157"/>
    </source>
</evidence>
<dbReference type="Pfam" id="PF00396">
    <property type="entry name" value="Granulin"/>
    <property type="match status" value="3"/>
</dbReference>
<comment type="caution">
    <text evidence="7">The sequence shown here is derived from an EMBL/GenBank/DDBJ whole genome shotgun (WGS) entry which is preliminary data.</text>
</comment>
<dbReference type="Proteomes" id="UP001497623">
    <property type="component" value="Unassembled WGS sequence"/>
</dbReference>
<dbReference type="InterPro" id="IPR000118">
    <property type="entry name" value="Granulin"/>
</dbReference>
<dbReference type="GO" id="GO:0005576">
    <property type="term" value="C:extracellular region"/>
    <property type="evidence" value="ECO:0007669"/>
    <property type="project" value="UniProtKB-SubCell"/>
</dbReference>
<dbReference type="PANTHER" id="PTHR12274">
    <property type="entry name" value="GRANULIN"/>
    <property type="match status" value="1"/>
</dbReference>
<evidence type="ECO:0000256" key="5">
    <source>
        <dbReference type="SAM" id="SignalP"/>
    </source>
</evidence>
<accession>A0AAV2PWT4</accession>
<keyword evidence="3" id="KW-0964">Secreted</keyword>
<evidence type="ECO:0000313" key="8">
    <source>
        <dbReference type="Proteomes" id="UP001497623"/>
    </source>
</evidence>
<dbReference type="InterPro" id="IPR037277">
    <property type="entry name" value="Granulin_sf"/>
</dbReference>
<reference evidence="7 8" key="1">
    <citation type="submission" date="2024-05" db="EMBL/GenBank/DDBJ databases">
        <authorList>
            <person name="Wallberg A."/>
        </authorList>
    </citation>
    <scope>NUCLEOTIDE SEQUENCE [LARGE SCALE GENOMIC DNA]</scope>
</reference>
<protein>
    <recommendedName>
        <fullName evidence="6">Granulins domain-containing protein</fullName>
    </recommendedName>
</protein>
<evidence type="ECO:0000256" key="1">
    <source>
        <dbReference type="ARBA" id="ARBA00004613"/>
    </source>
</evidence>
<feature type="domain" description="Granulins" evidence="6">
    <location>
        <begin position="194"/>
        <end position="207"/>
    </location>
</feature>
<feature type="signal peptide" evidence="5">
    <location>
        <begin position="1"/>
        <end position="18"/>
    </location>
</feature>
<dbReference type="PROSITE" id="PS00799">
    <property type="entry name" value="GRANULINS"/>
    <property type="match status" value="3"/>
</dbReference>
<evidence type="ECO:0000313" key="7">
    <source>
        <dbReference type="EMBL" id="CAL4064866.1"/>
    </source>
</evidence>
<evidence type="ECO:0000256" key="2">
    <source>
        <dbReference type="ARBA" id="ARBA00010093"/>
    </source>
</evidence>
<keyword evidence="4" id="KW-1015">Disulfide bond</keyword>
<comment type="similarity">
    <text evidence="2">Belongs to the granulin family.</text>
</comment>
<dbReference type="Gene3D" id="2.10.25.160">
    <property type="entry name" value="Granulin"/>
    <property type="match status" value="3"/>
</dbReference>
<feature type="chain" id="PRO_5043562030" description="Granulins domain-containing protein" evidence="5">
    <location>
        <begin position="19"/>
        <end position="370"/>
    </location>
</feature>
<dbReference type="EMBL" id="CAXKWB010001576">
    <property type="protein sequence ID" value="CAL4064866.1"/>
    <property type="molecule type" value="Genomic_DNA"/>
</dbReference>
<sequence length="370" mass="40988">MALLRILLIVVTATVINADDCPGGKMRCPDKMTCCPLSSGSGDFGCCPFSEAICCKDGKHCCPHGLVCDLKHQGCRIGGTDILLDWSAPLQAEVLEPVEQPRSSKHESGFKDTNHIHFTRVVQHENEDTNDVVYREYTKENSKKEHISETEVAESLGMQDNGRCPDGHYCFLETCCKMQSGSYGCCPHLYATCCDDLVHCCPHGYQCGTGGCVRDRTVPWGTTLLKPKALIAHTMEDKGEIQSKHDSQHDSLYKEDTIENIENNKVSAKEEQASEADLYKSLGRRVNGFCKDGSFCPLFWTCCKNQQGGYGCCNHAWATCCDDGLHCCPHGYSCGTSSCVKDKTASWGIPFGYGRFHDKKHYEPKVKLLH</sequence>
<keyword evidence="5" id="KW-0732">Signal</keyword>
<proteinExistence type="inferred from homology"/>
<organism evidence="7 8">
    <name type="scientific">Meganyctiphanes norvegica</name>
    <name type="common">Northern krill</name>
    <name type="synonym">Thysanopoda norvegica</name>
    <dbReference type="NCBI Taxonomy" id="48144"/>
    <lineage>
        <taxon>Eukaryota</taxon>
        <taxon>Metazoa</taxon>
        <taxon>Ecdysozoa</taxon>
        <taxon>Arthropoda</taxon>
        <taxon>Crustacea</taxon>
        <taxon>Multicrustacea</taxon>
        <taxon>Malacostraca</taxon>
        <taxon>Eumalacostraca</taxon>
        <taxon>Eucarida</taxon>
        <taxon>Euphausiacea</taxon>
        <taxon>Euphausiidae</taxon>
        <taxon>Meganyctiphanes</taxon>
    </lineage>
</organism>
<comment type="subcellular location">
    <subcellularLocation>
        <location evidence="1">Secreted</location>
    </subcellularLocation>
</comment>
<evidence type="ECO:0000256" key="3">
    <source>
        <dbReference type="ARBA" id="ARBA00022525"/>
    </source>
</evidence>
<dbReference type="AlphaFoldDB" id="A0AAV2PWT4"/>
<dbReference type="PANTHER" id="PTHR12274:SF3">
    <property type="entry name" value="PROGRANULIN"/>
    <property type="match status" value="1"/>
</dbReference>
<keyword evidence="8" id="KW-1185">Reference proteome</keyword>
<name>A0AAV2PWT4_MEGNR</name>
<gene>
    <name evidence="7" type="ORF">MNOR_LOCUS4324</name>
</gene>
<evidence type="ECO:0000259" key="6">
    <source>
        <dbReference type="PROSITE" id="PS00799"/>
    </source>
</evidence>
<dbReference type="InterPro" id="IPR039036">
    <property type="entry name" value="Granulin_fam"/>
</dbReference>
<feature type="domain" description="Granulins" evidence="6">
    <location>
        <begin position="55"/>
        <end position="68"/>
    </location>
</feature>
<dbReference type="SMART" id="SM00277">
    <property type="entry name" value="GRAN"/>
    <property type="match status" value="3"/>
</dbReference>